<reference evidence="1 2" key="1">
    <citation type="submission" date="2015-05" db="EMBL/GenBank/DDBJ databases">
        <title>Evolution of Trichinella species and genotypes.</title>
        <authorList>
            <person name="Korhonen P.K."/>
            <person name="Edoardo P."/>
            <person name="Giuseppe L.R."/>
            <person name="Gasser R.B."/>
        </authorList>
    </citation>
    <scope>NUCLEOTIDE SEQUENCE [LARGE SCALE GENOMIC DNA]</scope>
    <source>
        <strain evidence="1">ISS10</strain>
    </source>
</reference>
<evidence type="ECO:0000313" key="1">
    <source>
        <dbReference type="EMBL" id="KRZ38202.1"/>
    </source>
</evidence>
<evidence type="ECO:0000313" key="2">
    <source>
        <dbReference type="Proteomes" id="UP000054721"/>
    </source>
</evidence>
<gene>
    <name evidence="1" type="ORF">T02_9226</name>
</gene>
<keyword evidence="2" id="KW-1185">Reference proteome</keyword>
<comment type="caution">
    <text evidence="1">The sequence shown here is derived from an EMBL/GenBank/DDBJ whole genome shotgun (WGS) entry which is preliminary data.</text>
</comment>
<protein>
    <submittedName>
        <fullName evidence="1">Uncharacterized protein</fullName>
    </submittedName>
</protein>
<accession>A0A0V1JTB0</accession>
<dbReference type="EMBL" id="JYDW01003803">
    <property type="protein sequence ID" value="KRZ38202.1"/>
    <property type="molecule type" value="Genomic_DNA"/>
</dbReference>
<proteinExistence type="predicted"/>
<sequence length="32" mass="3706">MFASTCWHPQYCLGSVTSLLQTLSLYLLPWVF</sequence>
<dbReference type="AlphaFoldDB" id="A0A0V1JTB0"/>
<dbReference type="Proteomes" id="UP000054721">
    <property type="component" value="Unassembled WGS sequence"/>
</dbReference>
<name>A0A0V1JTB0_9BILA</name>
<organism evidence="1 2">
    <name type="scientific">Trichinella nativa</name>
    <dbReference type="NCBI Taxonomy" id="6335"/>
    <lineage>
        <taxon>Eukaryota</taxon>
        <taxon>Metazoa</taxon>
        <taxon>Ecdysozoa</taxon>
        <taxon>Nematoda</taxon>
        <taxon>Enoplea</taxon>
        <taxon>Dorylaimia</taxon>
        <taxon>Trichinellida</taxon>
        <taxon>Trichinellidae</taxon>
        <taxon>Trichinella</taxon>
    </lineage>
</organism>